<evidence type="ECO:0000259" key="4">
    <source>
        <dbReference type="Pfam" id="PF00534"/>
    </source>
</evidence>
<dbReference type="PANTHER" id="PTHR12526">
    <property type="entry name" value="GLYCOSYLTRANSFERASE"/>
    <property type="match status" value="1"/>
</dbReference>
<dbReference type="AlphaFoldDB" id="A0A318SSI7"/>
<evidence type="ECO:0000256" key="1">
    <source>
        <dbReference type="ARBA" id="ARBA00009481"/>
    </source>
</evidence>
<keyword evidence="7" id="KW-1185">Reference proteome</keyword>
<dbReference type="InterPro" id="IPR001296">
    <property type="entry name" value="Glyco_trans_1"/>
</dbReference>
<dbReference type="Pfam" id="PF13439">
    <property type="entry name" value="Glyco_transf_4"/>
    <property type="match status" value="1"/>
</dbReference>
<keyword evidence="3 6" id="KW-0808">Transferase</keyword>
<evidence type="ECO:0000259" key="5">
    <source>
        <dbReference type="Pfam" id="PF13439"/>
    </source>
</evidence>
<evidence type="ECO:0000256" key="3">
    <source>
        <dbReference type="ARBA" id="ARBA00022679"/>
    </source>
</evidence>
<dbReference type="OrthoDB" id="9790710at2"/>
<evidence type="ECO:0000313" key="6">
    <source>
        <dbReference type="EMBL" id="PYE82232.1"/>
    </source>
</evidence>
<protein>
    <submittedName>
        <fullName evidence="6">Glycosyltransferase involved in cell wall biosynthesis</fullName>
    </submittedName>
</protein>
<dbReference type="EMBL" id="QJTE01000005">
    <property type="protein sequence ID" value="PYE82232.1"/>
    <property type="molecule type" value="Genomic_DNA"/>
</dbReference>
<reference evidence="6 7" key="1">
    <citation type="submission" date="2018-06" db="EMBL/GenBank/DDBJ databases">
        <title>Genomic Encyclopedia of Type Strains, Phase III (KMG-III): the genomes of soil and plant-associated and newly described type strains.</title>
        <authorList>
            <person name="Whitman W."/>
        </authorList>
    </citation>
    <scope>NUCLEOTIDE SEQUENCE [LARGE SCALE GENOMIC DNA]</scope>
    <source>
        <strain evidence="6 7">CECT 9025</strain>
    </source>
</reference>
<dbReference type="InterPro" id="IPR028098">
    <property type="entry name" value="Glyco_trans_4-like_N"/>
</dbReference>
<accession>A0A318SSI7</accession>
<dbReference type="Proteomes" id="UP000248311">
    <property type="component" value="Unassembled WGS sequence"/>
</dbReference>
<comment type="similarity">
    <text evidence="1">Belongs to the glycosyltransferase group 1 family. Glycosyltransferase 4 subfamily.</text>
</comment>
<dbReference type="GO" id="GO:0016757">
    <property type="term" value="F:glycosyltransferase activity"/>
    <property type="evidence" value="ECO:0007669"/>
    <property type="project" value="UniProtKB-KW"/>
</dbReference>
<dbReference type="Pfam" id="PF00534">
    <property type="entry name" value="Glycos_transf_1"/>
    <property type="match status" value="1"/>
</dbReference>
<dbReference type="PANTHER" id="PTHR12526:SF640">
    <property type="entry name" value="COLANIC ACID BIOSYNTHESIS GLYCOSYLTRANSFERASE WCAL-RELATED"/>
    <property type="match status" value="1"/>
</dbReference>
<dbReference type="Gene3D" id="3.40.50.2000">
    <property type="entry name" value="Glycogen Phosphorylase B"/>
    <property type="match status" value="2"/>
</dbReference>
<organism evidence="6 7">
    <name type="scientific">Pseudoroseicyclus aestuarii</name>
    <dbReference type="NCBI Taxonomy" id="1795041"/>
    <lineage>
        <taxon>Bacteria</taxon>
        <taxon>Pseudomonadati</taxon>
        <taxon>Pseudomonadota</taxon>
        <taxon>Alphaproteobacteria</taxon>
        <taxon>Rhodobacterales</taxon>
        <taxon>Paracoccaceae</taxon>
        <taxon>Pseudoroseicyclus</taxon>
    </lineage>
</organism>
<keyword evidence="2" id="KW-0328">Glycosyltransferase</keyword>
<feature type="domain" description="Glycosyl transferase family 1" evidence="4">
    <location>
        <begin position="198"/>
        <end position="356"/>
    </location>
</feature>
<comment type="caution">
    <text evidence="6">The sequence shown here is derived from an EMBL/GenBank/DDBJ whole genome shotgun (WGS) entry which is preliminary data.</text>
</comment>
<evidence type="ECO:0000256" key="2">
    <source>
        <dbReference type="ARBA" id="ARBA00022676"/>
    </source>
</evidence>
<name>A0A318SSI7_9RHOB</name>
<sequence>MTLAIAAESFTGPSITFIRDHVRHVAPGRTILLSRAREDLSDMGCQALTGLLPPPRGSLEARTRRLGRMLRRKFTGVSPVSLPARRSAEAAGFLREHGAQALLTEYLTEGVRFMDAADRAGVPLYAHAHGFDATTLAQDPIWRQAYDRLFEQAAGILAPSQYLAQRVADLGCPADKITVSPCGIDPGSFSRTRRHTGKIVTVGRFVEKKGPQHSIAAFARAAAAHPEAWLDMIGDGPLLESCQALAHELGVADRITFHGAQPSTAVSKVIGEASLFMQHSVIAKNGDTEGLPVAILEAMASALPVVATRHSGIPEAVIHGETGLLVDEGDVGAMAEAIRALLGDPERARTMGEAGLERVQARFTHGHTRDRILTATGLA</sequence>
<feature type="domain" description="Glycosyltransferase subfamily 4-like N-terminal" evidence="5">
    <location>
        <begin position="69"/>
        <end position="186"/>
    </location>
</feature>
<dbReference type="RefSeq" id="WP_110815326.1">
    <property type="nucleotide sequence ID" value="NZ_QJTE01000005.1"/>
</dbReference>
<dbReference type="SUPFAM" id="SSF53756">
    <property type="entry name" value="UDP-Glycosyltransferase/glycogen phosphorylase"/>
    <property type="match status" value="1"/>
</dbReference>
<proteinExistence type="inferred from homology"/>
<evidence type="ECO:0000313" key="7">
    <source>
        <dbReference type="Proteomes" id="UP000248311"/>
    </source>
</evidence>
<gene>
    <name evidence="6" type="ORF">DFP88_10572</name>
</gene>